<dbReference type="InParanoid" id="H2AY52"/>
<organism evidence="2 3">
    <name type="scientific">Kazachstania africana (strain ATCC 22294 / BCRC 22015 / CBS 2517 / CECT 1963 / NBRC 1671 / NRRL Y-8276)</name>
    <name type="common">Yeast</name>
    <name type="synonym">Kluyveromyces africanus</name>
    <dbReference type="NCBI Taxonomy" id="1071382"/>
    <lineage>
        <taxon>Eukaryota</taxon>
        <taxon>Fungi</taxon>
        <taxon>Dikarya</taxon>
        <taxon>Ascomycota</taxon>
        <taxon>Saccharomycotina</taxon>
        <taxon>Saccharomycetes</taxon>
        <taxon>Saccharomycetales</taxon>
        <taxon>Saccharomycetaceae</taxon>
        <taxon>Kazachstania</taxon>
    </lineage>
</organism>
<feature type="region of interest" description="Disordered" evidence="1">
    <location>
        <begin position="1"/>
        <end position="58"/>
    </location>
</feature>
<dbReference type="OrthoDB" id="1106148at2759"/>
<dbReference type="AlphaFoldDB" id="H2AY52"/>
<feature type="region of interest" description="Disordered" evidence="1">
    <location>
        <begin position="87"/>
        <end position="106"/>
    </location>
</feature>
<feature type="compositionally biased region" description="Polar residues" evidence="1">
    <location>
        <begin position="28"/>
        <end position="58"/>
    </location>
</feature>
<dbReference type="GeneID" id="13887281"/>
<gene>
    <name evidence="2" type="primary">KAFR0G02710</name>
    <name evidence="2" type="ORF">KAFR_0G02710</name>
</gene>
<dbReference type="GO" id="GO:0009060">
    <property type="term" value="P:aerobic respiration"/>
    <property type="evidence" value="ECO:0007669"/>
    <property type="project" value="EnsemblFungi"/>
</dbReference>
<dbReference type="STRING" id="1071382.H2AY52"/>
<dbReference type="eggNOG" id="KOG4090">
    <property type="taxonomic scope" value="Eukaryota"/>
</dbReference>
<dbReference type="PANTHER" id="PTHR13523:SF2">
    <property type="entry name" value="COILED-COIL-HELIX-COILED-COIL-HELIX DOMAIN CONTAINING 2, ISOFORM A-RELATED"/>
    <property type="match status" value="1"/>
</dbReference>
<evidence type="ECO:0008006" key="4">
    <source>
        <dbReference type="Google" id="ProtNLM"/>
    </source>
</evidence>
<dbReference type="GO" id="GO:0007005">
    <property type="term" value="P:mitochondrion organization"/>
    <property type="evidence" value="ECO:0007669"/>
    <property type="project" value="InterPro"/>
</dbReference>
<dbReference type="GO" id="GO:0005634">
    <property type="term" value="C:nucleus"/>
    <property type="evidence" value="ECO:0007669"/>
    <property type="project" value="TreeGrafter"/>
</dbReference>
<proteinExistence type="predicted"/>
<accession>H2AY52</accession>
<dbReference type="Proteomes" id="UP000005220">
    <property type="component" value="Chromosome 7"/>
</dbReference>
<dbReference type="InterPro" id="IPR055304">
    <property type="entry name" value="CHCHD2/10-like"/>
</dbReference>
<dbReference type="KEGG" id="kaf:KAFR_0G02710"/>
<keyword evidence="3" id="KW-1185">Reference proteome</keyword>
<evidence type="ECO:0000313" key="2">
    <source>
        <dbReference type="EMBL" id="CCF59302.1"/>
    </source>
</evidence>
<dbReference type="RefSeq" id="XP_003958437.1">
    <property type="nucleotide sequence ID" value="XM_003958388.1"/>
</dbReference>
<sequence length="159" mass="16977">MARSRGGSRPTHRGTTPVGREGGRPTQKRATSTLAAPLTQTLSKSKTAQSQKPQNAQQPGLFYGMLSTAAGVAVGSTIGHTLSSGIAGFFSGSSTNEPPEKEMDPFEASTSRQEYSKGSMCDSAALNFTRCLDSTDGNYQPCEYYLQQLKACQEAARHY</sequence>
<name>H2AY52_KAZAF</name>
<protein>
    <recommendedName>
        <fullName evidence="4">CHCH domain-containing protein</fullName>
    </recommendedName>
</protein>
<reference evidence="2 3" key="1">
    <citation type="journal article" date="2011" name="Proc. Natl. Acad. Sci. U.S.A.">
        <title>Evolutionary erosion of yeast sex chromosomes by mating-type switching accidents.</title>
        <authorList>
            <person name="Gordon J.L."/>
            <person name="Armisen D."/>
            <person name="Proux-Wera E."/>
            <person name="Oheigeartaigh S.S."/>
            <person name="Byrne K.P."/>
            <person name="Wolfe K.H."/>
        </authorList>
    </citation>
    <scope>NUCLEOTIDE SEQUENCE [LARGE SCALE GENOMIC DNA]</scope>
    <source>
        <strain evidence="3">ATCC 22294 / BCRC 22015 / CBS 2517 / CECT 1963 / NBRC 1671 / NRRL Y-8276</strain>
    </source>
</reference>
<dbReference type="PANTHER" id="PTHR13523">
    <property type="entry name" value="COILED-COIL-HELIX-COILED-COIL-HELIX DOMAIN CONTAINING 2/NUR77"/>
    <property type="match status" value="1"/>
</dbReference>
<dbReference type="HOGENOM" id="CLU_093520_0_1_1"/>
<dbReference type="FunCoup" id="H2AY52">
    <property type="interactions" value="256"/>
</dbReference>
<evidence type="ECO:0000256" key="1">
    <source>
        <dbReference type="SAM" id="MobiDB-lite"/>
    </source>
</evidence>
<dbReference type="GO" id="GO:0005758">
    <property type="term" value="C:mitochondrial intermembrane space"/>
    <property type="evidence" value="ECO:0007669"/>
    <property type="project" value="EnsemblFungi"/>
</dbReference>
<dbReference type="EMBL" id="HE650827">
    <property type="protein sequence ID" value="CCF59302.1"/>
    <property type="molecule type" value="Genomic_DNA"/>
</dbReference>
<evidence type="ECO:0000313" key="3">
    <source>
        <dbReference type="Proteomes" id="UP000005220"/>
    </source>
</evidence>